<dbReference type="Pfam" id="PF13207">
    <property type="entry name" value="AAA_17"/>
    <property type="match status" value="1"/>
</dbReference>
<dbReference type="GO" id="GO:0004140">
    <property type="term" value="F:dephospho-CoA kinase activity"/>
    <property type="evidence" value="ECO:0007669"/>
    <property type="project" value="UniProtKB-EC"/>
</dbReference>
<reference evidence="1" key="1">
    <citation type="journal article" date="2015" name="Proc. Natl. Acad. Sci. U.S.A.">
        <title>Networks of energetic and metabolic interactions define dynamics in microbial communities.</title>
        <authorList>
            <person name="Embree M."/>
            <person name="Liu J.K."/>
            <person name="Al-Bassam M.M."/>
            <person name="Zengler K."/>
        </authorList>
    </citation>
    <scope>NUCLEOTIDE SEQUENCE</scope>
</reference>
<keyword evidence="1" id="KW-0808">Transferase</keyword>
<organism evidence="1">
    <name type="scientific">hydrocarbon metagenome</name>
    <dbReference type="NCBI Taxonomy" id="938273"/>
    <lineage>
        <taxon>unclassified sequences</taxon>
        <taxon>metagenomes</taxon>
        <taxon>ecological metagenomes</taxon>
    </lineage>
</organism>
<dbReference type="PANTHER" id="PTHR41930:SF1">
    <property type="entry name" value="DEPHOSPHO-COA KINASE"/>
    <property type="match status" value="1"/>
</dbReference>
<comment type="caution">
    <text evidence="1">The sequence shown here is derived from an EMBL/GenBank/DDBJ whole genome shotgun (WGS) entry which is preliminary data.</text>
</comment>
<dbReference type="Gene3D" id="3.40.50.300">
    <property type="entry name" value="P-loop containing nucleotide triphosphate hydrolases"/>
    <property type="match status" value="1"/>
</dbReference>
<dbReference type="AlphaFoldDB" id="A0A0W8F877"/>
<protein>
    <submittedName>
        <fullName evidence="1">Putative dephospho-coa kinase archaeal</fullName>
        <ecNumber evidence="1">2.7.1.24</ecNumber>
    </submittedName>
</protein>
<dbReference type="SUPFAM" id="SSF52540">
    <property type="entry name" value="P-loop containing nucleoside triphosphate hydrolases"/>
    <property type="match status" value="1"/>
</dbReference>
<gene>
    <name evidence="1" type="ORF">ASZ90_013242</name>
</gene>
<dbReference type="PANTHER" id="PTHR41930">
    <property type="entry name" value="UPF0200 PROTEIN MJ1399"/>
    <property type="match status" value="1"/>
</dbReference>
<accession>A0A0W8F877</accession>
<sequence>MKIIGFVGLPGSGKGEASKIARELGLSVVVMGDVIRQEAARQGLEPTDQNLGRIGNALREKEGAEAIARKTLKMARKTGRDLVVVDGLRSGAEAEFFRSQADEFYLIEVWAAADARLGRLEKRGRPDDPKVCGEVGGNASAEGQAKSNSATALEERECREKGWGLARAMERADYRIDNSGSLEDLRRKVVKLVGEIEKGVSGESMVG</sequence>
<keyword evidence="1" id="KW-0418">Kinase</keyword>
<dbReference type="EMBL" id="LNQE01001465">
    <property type="protein sequence ID" value="KUG17061.1"/>
    <property type="molecule type" value="Genomic_DNA"/>
</dbReference>
<dbReference type="EC" id="2.7.1.24" evidence="1"/>
<proteinExistence type="predicted"/>
<dbReference type="InterPro" id="IPR027417">
    <property type="entry name" value="P-loop_NTPase"/>
</dbReference>
<evidence type="ECO:0000313" key="1">
    <source>
        <dbReference type="EMBL" id="KUG17061.1"/>
    </source>
</evidence>
<name>A0A0W8F877_9ZZZZ</name>